<dbReference type="EMBL" id="JAWNGG020000193">
    <property type="protein sequence ID" value="KAK9297230.1"/>
    <property type="molecule type" value="Genomic_DNA"/>
</dbReference>
<dbReference type="InterPro" id="IPR000225">
    <property type="entry name" value="Armadillo"/>
</dbReference>
<dbReference type="InterPro" id="IPR011989">
    <property type="entry name" value="ARM-like"/>
</dbReference>
<organism evidence="3 4">
    <name type="scientific">Tetragonisca angustula</name>
    <dbReference type="NCBI Taxonomy" id="166442"/>
    <lineage>
        <taxon>Eukaryota</taxon>
        <taxon>Metazoa</taxon>
        <taxon>Ecdysozoa</taxon>
        <taxon>Arthropoda</taxon>
        <taxon>Hexapoda</taxon>
        <taxon>Insecta</taxon>
        <taxon>Pterygota</taxon>
        <taxon>Neoptera</taxon>
        <taxon>Endopterygota</taxon>
        <taxon>Hymenoptera</taxon>
        <taxon>Apocrita</taxon>
        <taxon>Aculeata</taxon>
        <taxon>Apoidea</taxon>
        <taxon>Anthophila</taxon>
        <taxon>Apidae</taxon>
        <taxon>Tetragonisca</taxon>
    </lineage>
</organism>
<proteinExistence type="predicted"/>
<comment type="caution">
    <text evidence="3">The sequence shown here is derived from an EMBL/GenBank/DDBJ whole genome shotgun (WGS) entry which is preliminary data.</text>
</comment>
<gene>
    <name evidence="3" type="ORF">QLX08_008967</name>
</gene>
<evidence type="ECO:0000256" key="1">
    <source>
        <dbReference type="ARBA" id="ARBA00015263"/>
    </source>
</evidence>
<accession>A0AAW0ZHV0</accession>
<dbReference type="InterPro" id="IPR016024">
    <property type="entry name" value="ARM-type_fold"/>
</dbReference>
<dbReference type="Pfam" id="PF13251">
    <property type="entry name" value="DUF4042"/>
    <property type="match status" value="1"/>
</dbReference>
<sequence length="1059" mass="119729">MALAHVDSTNHISKFDCIVEKLVILTKKKIDETKLINNYLCDLNNLDYRYLTGLNNDAIQLLIKQLCFIITPVETDLIQNFCKLLINITQNNIKLQEQTFLYSRKWIVEICKSALPITHNNIILALKNLLTNKQFDNINHYLKLLIEDNQLLKRYLNPSNTQWSEIHYNAISCLEGVLMSCNSIFIVEELIYIIKDIALDIVSSSLYLNDNKYYYTKKLNFQVLYSCLHILQIITVNALLPHTIDFMGEILGVVQSFLFYGLKDYPPIKPQLLRPAVMNLPERIHTIPKCKNLKNHKAKVRKQPIKKVATEVKNSIVPECKGIGLYSSDSDTSDTENNNSIFMDSKVRLESVRLLQALIENSSSREIFGFWPQIVATGTRNDARVLTRSVLKESVSKVKQHMLSTLTELLIDAKPFLMHAEDVHHTSFITFFGTVCLMIKELHFTLSLILNGETNVAVLTHGLKCAAALVQGTPYTRLKAGLATKLMRNCRPYIFHKDPTVRVAALSVFEAVASCDPVTPEIFEILAKQSTINVGSDQLSLNVSLSDNTKEDEEGEEEIDVEDLKNNLINEYNNKLFRETNICFLIHVCLENISNKTMSTPVRLQSLKLIGRMTFSTRSLVFPHTDLITMTLIGVVQDSETQVILHACRALEIMAGCFMNTDSEDKNAAIFWNIIFDPMTLLLQHPQTIIREAACDCLGSINSTIFAQFQRQKALLIITILFGAIHDKESAVRAAGLRALGMLVTLPALKEETGFLMDLADVVCLTADDENLGVRIKGAWALANLCNCLTKEKNYEEVEPIPFEVLLPKIYQVSIKASKDNDKVKCNAVRALGSILYLCSNKDILKDTSSGLEALINCATIGNDMKVRWNACHALGLVLSNDPDSILQSSWRDQVFPALCNLICNSPNFKVRTNAAWALYSCNSYGKYIVTLWKSLILAFENSQHVPSYIEYPHRDALIQQLCLTLSHIAACTEMSDLQNLWTEISEHVDDISNYVKQFQEIIIPEKMGDLIKAKSQLEKYVKNASLLEERKIAQTLANIFERTKRYDNLDGIAFITKK</sequence>
<evidence type="ECO:0000313" key="4">
    <source>
        <dbReference type="Proteomes" id="UP001432146"/>
    </source>
</evidence>
<dbReference type="Proteomes" id="UP001432146">
    <property type="component" value="Unassembled WGS sequence"/>
</dbReference>
<evidence type="ECO:0000259" key="2">
    <source>
        <dbReference type="Pfam" id="PF13251"/>
    </source>
</evidence>
<feature type="domain" description="DUF4042" evidence="2">
    <location>
        <begin position="346"/>
        <end position="522"/>
    </location>
</feature>
<evidence type="ECO:0000313" key="3">
    <source>
        <dbReference type="EMBL" id="KAK9297230.1"/>
    </source>
</evidence>
<dbReference type="Gene3D" id="1.25.10.10">
    <property type="entry name" value="Leucine-rich Repeat Variant"/>
    <property type="match status" value="2"/>
</dbReference>
<dbReference type="InterPro" id="IPR052107">
    <property type="entry name" value="HEAT6"/>
</dbReference>
<name>A0AAW0ZHV0_9HYME</name>
<dbReference type="Pfam" id="PF00514">
    <property type="entry name" value="Arm"/>
    <property type="match status" value="1"/>
</dbReference>
<dbReference type="InterPro" id="IPR025283">
    <property type="entry name" value="DUF4042"/>
</dbReference>
<dbReference type="PANTHER" id="PTHR13366:SF0">
    <property type="entry name" value="HEAT REPEAT-CONTAINING PROTEIN 6"/>
    <property type="match status" value="1"/>
</dbReference>
<keyword evidence="4" id="KW-1185">Reference proteome</keyword>
<dbReference type="PANTHER" id="PTHR13366">
    <property type="entry name" value="MALARIA ANTIGEN-RELATED"/>
    <property type="match status" value="1"/>
</dbReference>
<dbReference type="AlphaFoldDB" id="A0AAW0ZHV0"/>
<reference evidence="3 4" key="1">
    <citation type="submission" date="2024-05" db="EMBL/GenBank/DDBJ databases">
        <title>The nuclear and mitochondrial genome assemblies of Tetragonisca angustula (Apidae: Meliponini), a tiny yet remarkable pollinator in the Neotropics.</title>
        <authorList>
            <person name="Ferrari R."/>
            <person name="Ricardo P.C."/>
            <person name="Dias F.C."/>
            <person name="Araujo N.S."/>
            <person name="Soares D.O."/>
            <person name="Zhou Q.-S."/>
            <person name="Zhu C.-D."/>
            <person name="Coutinho L."/>
            <person name="Airas M.C."/>
            <person name="Batista T.M."/>
        </authorList>
    </citation>
    <scope>NUCLEOTIDE SEQUENCE [LARGE SCALE GENOMIC DNA]</scope>
    <source>
        <strain evidence="3">ASF017062</strain>
        <tissue evidence="3">Abdomen</tissue>
    </source>
</reference>
<dbReference type="SUPFAM" id="SSF48371">
    <property type="entry name" value="ARM repeat"/>
    <property type="match status" value="1"/>
</dbReference>
<protein>
    <recommendedName>
        <fullName evidence="1">HEAT repeat-containing protein 6</fullName>
    </recommendedName>
</protein>